<keyword evidence="4 6" id="KW-0653">Protein transport</keyword>
<reference evidence="8 9" key="1">
    <citation type="submission" date="2024-03" db="EMBL/GenBank/DDBJ databases">
        <title>Complete genome sequence of the green alga Chloropicon roscoffensis RCC1871.</title>
        <authorList>
            <person name="Lemieux C."/>
            <person name="Pombert J.-F."/>
            <person name="Otis C."/>
            <person name="Turmel M."/>
        </authorList>
    </citation>
    <scope>NUCLEOTIDE SEQUENCE [LARGE SCALE GENOMIC DNA]</scope>
    <source>
        <strain evidence="8 9">RCC1871</strain>
    </source>
</reference>
<dbReference type="SUPFAM" id="SSF64356">
    <property type="entry name" value="SNARE-like"/>
    <property type="match status" value="1"/>
</dbReference>
<evidence type="ECO:0000313" key="9">
    <source>
        <dbReference type="Proteomes" id="UP001472866"/>
    </source>
</evidence>
<dbReference type="Pfam" id="PF01217">
    <property type="entry name" value="Clat_adaptor_s"/>
    <property type="match status" value="1"/>
</dbReference>
<dbReference type="GO" id="GO:0030117">
    <property type="term" value="C:membrane coat"/>
    <property type="evidence" value="ECO:0007669"/>
    <property type="project" value="InterPro"/>
</dbReference>
<evidence type="ECO:0000256" key="3">
    <source>
        <dbReference type="ARBA" id="ARBA00022448"/>
    </source>
</evidence>
<evidence type="ECO:0000256" key="4">
    <source>
        <dbReference type="ARBA" id="ARBA00022927"/>
    </source>
</evidence>
<gene>
    <name evidence="8" type="ORF">HKI87_01g09490</name>
</gene>
<protein>
    <recommendedName>
        <fullName evidence="6">AP complex subunit sigma</fullName>
    </recommendedName>
</protein>
<evidence type="ECO:0000259" key="7">
    <source>
        <dbReference type="Pfam" id="PF01217"/>
    </source>
</evidence>
<dbReference type="InterPro" id="IPR011012">
    <property type="entry name" value="Longin-like_dom_sf"/>
</dbReference>
<comment type="subcellular location">
    <subcellularLocation>
        <location evidence="1">Endomembrane system</location>
    </subcellularLocation>
</comment>
<organism evidence="8 9">
    <name type="scientific">Chloropicon roscoffensis</name>
    <dbReference type="NCBI Taxonomy" id="1461544"/>
    <lineage>
        <taxon>Eukaryota</taxon>
        <taxon>Viridiplantae</taxon>
        <taxon>Chlorophyta</taxon>
        <taxon>Chloropicophyceae</taxon>
        <taxon>Chloropicales</taxon>
        <taxon>Chloropicaceae</taxon>
        <taxon>Chloropicon</taxon>
    </lineage>
</organism>
<dbReference type="PANTHER" id="PTHR11753">
    <property type="entry name" value="ADAPTOR COMPLEXES SMALL SUBUNIT FAMILY"/>
    <property type="match status" value="1"/>
</dbReference>
<dbReference type="PROSITE" id="PS00989">
    <property type="entry name" value="CLAT_ADAPTOR_S"/>
    <property type="match status" value="1"/>
</dbReference>
<dbReference type="GO" id="GO:0012505">
    <property type="term" value="C:endomembrane system"/>
    <property type="evidence" value="ECO:0007669"/>
    <property type="project" value="UniProtKB-SubCell"/>
</dbReference>
<evidence type="ECO:0000256" key="2">
    <source>
        <dbReference type="ARBA" id="ARBA00006972"/>
    </source>
</evidence>
<keyword evidence="5 6" id="KW-0472">Membrane</keyword>
<dbReference type="GO" id="GO:0006886">
    <property type="term" value="P:intracellular protein transport"/>
    <property type="evidence" value="ECO:0007669"/>
    <property type="project" value="UniProtKB-UniRule"/>
</dbReference>
<proteinExistence type="inferred from homology"/>
<feature type="domain" description="AP complex mu/sigma subunit" evidence="7">
    <location>
        <begin position="1"/>
        <end position="154"/>
    </location>
</feature>
<comment type="similarity">
    <text evidence="2 6">Belongs to the adaptor complexes small subunit family.</text>
</comment>
<name>A0AAX4NZR5_9CHLO</name>
<sequence length="171" mass="19644">MISFVLLQNRQGKTRLSSWYSKRVVGEKGEDCWEPYTKREKTRIQREVNALVTSRTKKACNFVELGDNLIVYRRYAGLYFIMAVEKTQNPLIVLDLIHLYVEALDAYFGSVCELDLVYNFHRAYYILDEVVLGGHHQEPQRSVILASVAKQDDLEDEEAGSGDMLDAIFGD</sequence>
<accession>A0AAX4NZR5</accession>
<dbReference type="InterPro" id="IPR022775">
    <property type="entry name" value="AP_mu_sigma_su"/>
</dbReference>
<evidence type="ECO:0000256" key="6">
    <source>
        <dbReference type="PIRNR" id="PIRNR015588"/>
    </source>
</evidence>
<evidence type="ECO:0000256" key="5">
    <source>
        <dbReference type="ARBA" id="ARBA00023136"/>
    </source>
</evidence>
<evidence type="ECO:0000313" key="8">
    <source>
        <dbReference type="EMBL" id="WZN59423.1"/>
    </source>
</evidence>
<dbReference type="PIRSF" id="PIRSF015588">
    <property type="entry name" value="AP_complex_sigma"/>
    <property type="match status" value="1"/>
</dbReference>
<keyword evidence="9" id="KW-1185">Reference proteome</keyword>
<dbReference type="FunFam" id="3.30.450.60:FF:000010">
    <property type="entry name" value="AP complex subunit sigma"/>
    <property type="match status" value="1"/>
</dbReference>
<dbReference type="EMBL" id="CP151501">
    <property type="protein sequence ID" value="WZN59423.1"/>
    <property type="molecule type" value="Genomic_DNA"/>
</dbReference>
<keyword evidence="3 6" id="KW-0813">Transport</keyword>
<dbReference type="GO" id="GO:0016192">
    <property type="term" value="P:vesicle-mediated transport"/>
    <property type="evidence" value="ECO:0007669"/>
    <property type="project" value="InterPro"/>
</dbReference>
<dbReference type="AlphaFoldDB" id="A0AAX4NZR5"/>
<dbReference type="InterPro" id="IPR000804">
    <property type="entry name" value="Clathrin_sm-chain_CS"/>
</dbReference>
<dbReference type="Proteomes" id="UP001472866">
    <property type="component" value="Chromosome 01"/>
</dbReference>
<dbReference type="InterPro" id="IPR016635">
    <property type="entry name" value="AP_complex_ssu"/>
</dbReference>
<evidence type="ECO:0000256" key="1">
    <source>
        <dbReference type="ARBA" id="ARBA00004308"/>
    </source>
</evidence>
<dbReference type="Gene3D" id="3.30.450.60">
    <property type="match status" value="1"/>
</dbReference>